<reference evidence="2 4" key="1">
    <citation type="journal article" date="2015" name="ISME J.">
        <title>Genomic and phenotypic differentiation among Methanosarcina mazei populations from Columbia River sediment.</title>
        <authorList>
            <person name="Youngblut N.D."/>
            <person name="Wirth J.S."/>
            <person name="Henriksen J.R."/>
            <person name="Smith M."/>
            <person name="Simon H."/>
            <person name="Metcalf W.W."/>
            <person name="Whitaker R.J."/>
        </authorList>
    </citation>
    <scope>NUCLEOTIDE SEQUENCE [LARGE SCALE GENOMIC DNA]</scope>
    <source>
        <strain evidence="2 4">1.H.A.2.6</strain>
    </source>
</reference>
<evidence type="ECO:0000313" key="5">
    <source>
        <dbReference type="Proteomes" id="UP000467371"/>
    </source>
</evidence>
<keyword evidence="1" id="KW-1133">Transmembrane helix</keyword>
<feature type="transmembrane region" description="Helical" evidence="1">
    <location>
        <begin position="185"/>
        <end position="210"/>
    </location>
</feature>
<dbReference type="RefSeq" id="WP_048047775.1">
    <property type="nucleotide sequence ID" value="NZ_CP042908.1"/>
</dbReference>
<name>A0A0F8RLF0_METMZ</name>
<sequence>MAEIPSQISFSKLISNTFPGVFVTIGIFLVLYMLFSNYIDSLFSLLQGQGNSWATFIGAVGSLIFFATIVGILVDTLSHLFIETLIYKVVNILPFRRLINNKMDYINCKESDLINILKDKNLYKDVDDNRVKWFYFIGFLPIDKFIYIDENYYCYQECLFNLSLSFIFSTIIYTVFFYFSKYSTWIVVATFSIFLLLSLFCFYSGLYFYLTLRLSRIEFIKGALDKSP</sequence>
<evidence type="ECO:0000313" key="2">
    <source>
        <dbReference type="EMBL" id="KKH55551.1"/>
    </source>
</evidence>
<keyword evidence="1" id="KW-0472">Membrane</keyword>
<dbReference type="EMBL" id="CP042908">
    <property type="protein sequence ID" value="QIB91458.1"/>
    <property type="molecule type" value="Genomic_DNA"/>
</dbReference>
<dbReference type="AlphaFoldDB" id="A0A0F8RLF0"/>
<proteinExistence type="predicted"/>
<dbReference type="Proteomes" id="UP000467371">
    <property type="component" value="Chromosome"/>
</dbReference>
<protein>
    <submittedName>
        <fullName evidence="2">Uncharacterized protein</fullName>
    </submittedName>
</protein>
<evidence type="ECO:0000313" key="3">
    <source>
        <dbReference type="EMBL" id="QIB91458.1"/>
    </source>
</evidence>
<dbReference type="GeneID" id="44087626"/>
<dbReference type="EMBL" id="JJQN01000175">
    <property type="protein sequence ID" value="KKH55551.1"/>
    <property type="molecule type" value="Genomic_DNA"/>
</dbReference>
<organism evidence="2 4">
    <name type="scientific">Methanosarcina mazei</name>
    <name type="common">Methanosarcina frisia</name>
    <dbReference type="NCBI Taxonomy" id="2209"/>
    <lineage>
        <taxon>Archaea</taxon>
        <taxon>Methanobacteriati</taxon>
        <taxon>Methanobacteriota</taxon>
        <taxon>Stenosarchaea group</taxon>
        <taxon>Methanomicrobia</taxon>
        <taxon>Methanosarcinales</taxon>
        <taxon>Methanosarcinaceae</taxon>
        <taxon>Methanosarcina</taxon>
    </lineage>
</organism>
<reference evidence="3 5" key="2">
    <citation type="journal article" date="2020" name="Environ. Microbiol. Rep.">
        <title>Redox cycling of Fe(II) and Fe(III) in magnetite accelerates aceticlastic methanogenesis by Methanosarcina mazei.</title>
        <authorList>
            <person name="Wang H."/>
            <person name="Byrne J.M."/>
            <person name="Liu P."/>
            <person name="Liu J."/>
            <person name="Dong X."/>
            <person name="Lu Y."/>
        </authorList>
    </citation>
    <scope>NUCLEOTIDE SEQUENCE [LARGE SCALE GENOMIC DNA]</scope>
    <source>
        <strain evidence="5">zm-15</strain>
        <strain evidence="3">Zm-15</strain>
    </source>
</reference>
<keyword evidence="1" id="KW-0812">Transmembrane</keyword>
<evidence type="ECO:0000313" key="4">
    <source>
        <dbReference type="Proteomes" id="UP000034450"/>
    </source>
</evidence>
<dbReference type="Proteomes" id="UP000034450">
    <property type="component" value="Unassembled WGS sequence"/>
</dbReference>
<feature type="transmembrane region" description="Helical" evidence="1">
    <location>
        <begin position="51"/>
        <end position="74"/>
    </location>
</feature>
<feature type="transmembrane region" description="Helical" evidence="1">
    <location>
        <begin position="20"/>
        <end position="39"/>
    </location>
</feature>
<gene>
    <name evidence="2" type="ORF">DU74_03950</name>
    <name evidence="3" type="ORF">FQU78_10740</name>
</gene>
<feature type="transmembrane region" description="Helical" evidence="1">
    <location>
        <begin position="158"/>
        <end position="179"/>
    </location>
</feature>
<evidence type="ECO:0000256" key="1">
    <source>
        <dbReference type="SAM" id="Phobius"/>
    </source>
</evidence>
<dbReference type="PATRIC" id="fig|2209.85.peg.857"/>
<accession>A0A0F8RLF0</accession>